<evidence type="ECO:0000313" key="4">
    <source>
        <dbReference type="EMBL" id="GAL29736.1"/>
    </source>
</evidence>
<dbReference type="Pfam" id="PF09278">
    <property type="entry name" value="MerR-DNA-bind"/>
    <property type="match status" value="1"/>
</dbReference>
<evidence type="ECO:0000259" key="3">
    <source>
        <dbReference type="PROSITE" id="PS50937"/>
    </source>
</evidence>
<keyword evidence="2" id="KW-0804">Transcription</keyword>
<dbReference type="Gene3D" id="1.10.1660.10">
    <property type="match status" value="1"/>
</dbReference>
<gene>
    <name evidence="4" type="ORF">JCM19239_6944</name>
</gene>
<accession>A0ABQ0JLX2</accession>
<dbReference type="EMBL" id="BBMS01000072">
    <property type="protein sequence ID" value="GAL29736.1"/>
    <property type="molecule type" value="Genomic_DNA"/>
</dbReference>
<dbReference type="Proteomes" id="UP000029223">
    <property type="component" value="Unassembled WGS sequence"/>
</dbReference>
<keyword evidence="1" id="KW-0805">Transcription regulation</keyword>
<evidence type="ECO:0000256" key="1">
    <source>
        <dbReference type="ARBA" id="ARBA00023015"/>
    </source>
</evidence>
<evidence type="ECO:0000256" key="2">
    <source>
        <dbReference type="ARBA" id="ARBA00023163"/>
    </source>
</evidence>
<dbReference type="SUPFAM" id="SSF46955">
    <property type="entry name" value="Putative DNA-binding domain"/>
    <property type="match status" value="1"/>
</dbReference>
<protein>
    <recommendedName>
        <fullName evidence="3">HTH merR-type domain-containing protein</fullName>
    </recommendedName>
</protein>
<dbReference type="InterPro" id="IPR000551">
    <property type="entry name" value="MerR-type_HTH_dom"/>
</dbReference>
<evidence type="ECO:0000313" key="5">
    <source>
        <dbReference type="Proteomes" id="UP000029223"/>
    </source>
</evidence>
<dbReference type="InterPro" id="IPR009061">
    <property type="entry name" value="DNA-bd_dom_put_sf"/>
</dbReference>
<comment type="caution">
    <text evidence="4">The sequence shown here is derived from an EMBL/GenBank/DDBJ whole genome shotgun (WGS) entry which is preliminary data.</text>
</comment>
<reference evidence="5" key="1">
    <citation type="submission" date="2014-09" db="EMBL/GenBank/DDBJ databases">
        <title>Vibrio variabilis JCM 19239. (C206) whole genome shotgun sequence.</title>
        <authorList>
            <person name="Sawabe T."/>
            <person name="Meirelles P."/>
            <person name="Nakanishi M."/>
            <person name="Sayaka M."/>
            <person name="Hattori M."/>
            <person name="Ohkuma M."/>
        </authorList>
    </citation>
    <scope>NUCLEOTIDE SEQUENCE [LARGE SCALE GENOMIC DNA]</scope>
    <source>
        <strain evidence="5">JCM 19239</strain>
    </source>
</reference>
<organism evidence="4 5">
    <name type="scientific">Vibrio variabilis</name>
    <dbReference type="NCBI Taxonomy" id="990271"/>
    <lineage>
        <taxon>Bacteria</taxon>
        <taxon>Pseudomonadati</taxon>
        <taxon>Pseudomonadota</taxon>
        <taxon>Gammaproteobacteria</taxon>
        <taxon>Vibrionales</taxon>
        <taxon>Vibrionaceae</taxon>
        <taxon>Vibrio</taxon>
    </lineage>
</organism>
<proteinExistence type="predicted"/>
<dbReference type="PROSITE" id="PS50937">
    <property type="entry name" value="HTH_MERR_2"/>
    <property type="match status" value="1"/>
</dbReference>
<sequence>MLFIGRCKQLGLTLAEIGELIQFFDAPKGERCKASLKVIAEKK</sequence>
<keyword evidence="5" id="KW-1185">Reference proteome</keyword>
<name>A0ABQ0JLX2_9VIBR</name>
<feature type="domain" description="HTH merR-type" evidence="3">
    <location>
        <begin position="1"/>
        <end position="23"/>
    </location>
</feature>
<dbReference type="InterPro" id="IPR015358">
    <property type="entry name" value="Tscrpt_reg_MerR_DNA-bd"/>
</dbReference>